<sequence length="117" mass="12817">MFPDAKLGIRLDTTQRITEVLDVTGLDQDASPHVEPRRGGQLCRFEIPSRRKNQLPGARRAGCRSLADGNVEIPAPGQVLFGYNEARLLRICCRGVRGLRRVAQHDPTGGEVDDIAG</sequence>
<dbReference type="EMBL" id="FNOB01000057">
    <property type="protein sequence ID" value="SDX97226.1"/>
    <property type="molecule type" value="Genomic_DNA"/>
</dbReference>
<proteinExistence type="predicted"/>
<name>A0A1H3G1Y8_9RHOB</name>
<evidence type="ECO:0000313" key="2">
    <source>
        <dbReference type="Proteomes" id="UP000199541"/>
    </source>
</evidence>
<reference evidence="1 2" key="1">
    <citation type="submission" date="2016-10" db="EMBL/GenBank/DDBJ databases">
        <authorList>
            <person name="Varghese N."/>
            <person name="Submissions S."/>
        </authorList>
    </citation>
    <scope>NUCLEOTIDE SEQUENCE [LARGE SCALE GENOMIC DNA]</scope>
    <source>
        <strain evidence="1 2">DSM 24802</strain>
    </source>
</reference>
<keyword evidence="2" id="KW-1185">Reference proteome</keyword>
<comment type="caution">
    <text evidence="1">The sequence shown here is derived from an EMBL/GenBank/DDBJ whole genome shotgun (WGS) entry which is preliminary data.</text>
</comment>
<accession>A0A1H3G1Y8</accession>
<evidence type="ECO:0000313" key="1">
    <source>
        <dbReference type="EMBL" id="SDX97226.1"/>
    </source>
</evidence>
<protein>
    <submittedName>
        <fullName evidence="1">Uncharacterized protein</fullName>
    </submittedName>
</protein>
<organism evidence="1 2">
    <name type="scientific">Allgaiera indica</name>
    <dbReference type="NCBI Taxonomy" id="765699"/>
    <lineage>
        <taxon>Bacteria</taxon>
        <taxon>Pseudomonadati</taxon>
        <taxon>Pseudomonadota</taxon>
        <taxon>Alphaproteobacteria</taxon>
        <taxon>Rhodobacterales</taxon>
        <taxon>Paracoccaceae</taxon>
        <taxon>Allgaiera</taxon>
    </lineage>
</organism>
<gene>
    <name evidence="1" type="ORF">SAMN05444006_1571</name>
</gene>
<dbReference type="Proteomes" id="UP000199541">
    <property type="component" value="Unassembled WGS sequence"/>
</dbReference>